<dbReference type="EMBL" id="JBHTHY010000014">
    <property type="protein sequence ID" value="MFD0799195.1"/>
    <property type="molecule type" value="Genomic_DNA"/>
</dbReference>
<comment type="caution">
    <text evidence="4">The sequence shown here is derived from an EMBL/GenBank/DDBJ whole genome shotgun (WGS) entry which is preliminary data.</text>
</comment>
<evidence type="ECO:0000313" key="5">
    <source>
        <dbReference type="Proteomes" id="UP001597012"/>
    </source>
</evidence>
<dbReference type="InterPro" id="IPR013783">
    <property type="entry name" value="Ig-like_fold"/>
</dbReference>
<evidence type="ECO:0000313" key="4">
    <source>
        <dbReference type="EMBL" id="MFD0799195.1"/>
    </source>
</evidence>
<dbReference type="Pfam" id="PF06580">
    <property type="entry name" value="His_kinase"/>
    <property type="match status" value="1"/>
</dbReference>
<evidence type="ECO:0000256" key="1">
    <source>
        <dbReference type="SAM" id="Phobius"/>
    </source>
</evidence>
<dbReference type="PANTHER" id="PTHR34220:SF7">
    <property type="entry name" value="SENSOR HISTIDINE KINASE YPDA"/>
    <property type="match status" value="1"/>
</dbReference>
<dbReference type="RefSeq" id="WP_379936103.1">
    <property type="nucleotide sequence ID" value="NZ_JBHTHY010000014.1"/>
</dbReference>
<dbReference type="SUPFAM" id="SSF55874">
    <property type="entry name" value="ATPase domain of HSP90 chaperone/DNA topoisomerase II/histidine kinase"/>
    <property type="match status" value="1"/>
</dbReference>
<dbReference type="SUPFAM" id="SSF63829">
    <property type="entry name" value="Calcium-dependent phosphotriesterase"/>
    <property type="match status" value="1"/>
</dbReference>
<evidence type="ECO:0000259" key="3">
    <source>
        <dbReference type="Pfam" id="PF06580"/>
    </source>
</evidence>
<name>A0ABW3B804_9FLAO</name>
<gene>
    <name evidence="4" type="ORF">ACFQZJ_17095</name>
</gene>
<dbReference type="InterPro" id="IPR011110">
    <property type="entry name" value="Reg_prop"/>
</dbReference>
<dbReference type="Gene3D" id="2.130.10.10">
    <property type="entry name" value="YVTN repeat-like/Quinoprotein amine dehydrogenase"/>
    <property type="match status" value="4"/>
</dbReference>
<keyword evidence="1" id="KW-1133">Transmembrane helix</keyword>
<dbReference type="Gene3D" id="2.60.40.10">
    <property type="entry name" value="Immunoglobulins"/>
    <property type="match status" value="1"/>
</dbReference>
<dbReference type="InterPro" id="IPR015943">
    <property type="entry name" value="WD40/YVTN_repeat-like_dom_sf"/>
</dbReference>
<protein>
    <submittedName>
        <fullName evidence="4">Two-component regulator propeller domain-containing protein</fullName>
    </submittedName>
</protein>
<feature type="chain" id="PRO_5045536255" evidence="2">
    <location>
        <begin position="23"/>
        <end position="1009"/>
    </location>
</feature>
<keyword evidence="1" id="KW-0812">Transmembrane</keyword>
<keyword evidence="1" id="KW-0472">Membrane</keyword>
<feature type="domain" description="Signal transduction histidine kinase internal region" evidence="3">
    <location>
        <begin position="806"/>
        <end position="879"/>
    </location>
</feature>
<accession>A0ABW3B804</accession>
<dbReference type="InterPro" id="IPR011047">
    <property type="entry name" value="Quinoprotein_ADH-like_sf"/>
</dbReference>
<feature type="signal peptide" evidence="2">
    <location>
        <begin position="1"/>
        <end position="22"/>
    </location>
</feature>
<dbReference type="Pfam" id="PF07494">
    <property type="entry name" value="Reg_prop"/>
    <property type="match status" value="2"/>
</dbReference>
<dbReference type="InterPro" id="IPR010559">
    <property type="entry name" value="Sig_transdc_His_kin_internal"/>
</dbReference>
<sequence length="1009" mass="114061">MNNKQTYLFLLLLCFLTNHSVAQNSQLRPYTIEDGLPQSQVYDIVQDDMGYLWLGTQGGGLANFDGASFTVWNESDGLLSNYILALYAQNDSLFVGSKNGLSIKAKGQISTIDGPQIHQFYRADAILYVATQKGVYRYSKAAGLEQLDINPDINNSAINNIYFDGTFFWLATYNGLWKLSDLTSTADSSKLETNNFTSLVFYGDVIFAATFDDGIRVIDVADQDNIILIREPRRINSMAIQNKNELWVATDNEGITVIDTESYEERNIINTQNGLRVPHVRKSISDANGTIWIATSGGGFYKYFQNNFKHYDRQSGLKGDRTYAVHQAKKDIWISSSEAGLTRIDSLGVHHIAQIPEFANAKIKTLASDAKGNIWAGSDGMGLLLRETKKKDSMVTMVLDSVTVQLDTLSKTVIKNHVINTDNGFPDNWIRKIIVTRDHIWAATYASGIVKYNYYPEADSLVIRKTFGKRDGISDLLLKDMVQDNQGRIWYATKNGNLGYIENDKVTNLPEVLGRSTSIGTLLFQKDKLFIGTAGQGIWYAKVSDSLAFQKVKGAKKLTSQNIYQLIFDDQGYLWAGTERGMDKLELSDAGEILDRYHFGRNDGFLAIETCANAVATDAEGNLWFGGIYGLTKYTPSENTTAIQKPEIRFTQMELDYQVAHSIVAQEWAKTGKVLQLSPDRKQLAFSYKTVDINHPNDVQYRTRLNDTEWGPWTTENRQNLVGLAYGAHQFSVQSRNYRWQESDVVHFNFFLDSPWYKKPWFQWALLAFAVILVALTALVYIKRIKARNRQEQEKLQLQNHLLTLEQKALRLQMNPHFIFNVLNGIKAMGNDQPQKMNTTINSFAVLLRETLNNSRADSINLSQEIKTLTHYIEVEKLMSPKPFTSEIIVDTTPDAEEILIPPMLIQPFVENAIRHGILKGPREGELIIRFYTEKELLTCTITDNGMGIFESQKAKTKTDHQSMALTVTQERLESISGKDALEIKELKDADNSISGTRIILRIPLQTDY</sequence>
<dbReference type="Gene3D" id="3.30.565.10">
    <property type="entry name" value="Histidine kinase-like ATPase, C-terminal domain"/>
    <property type="match status" value="1"/>
</dbReference>
<organism evidence="4 5">
    <name type="scientific">Maribacter chungangensis</name>
    <dbReference type="NCBI Taxonomy" id="1069117"/>
    <lineage>
        <taxon>Bacteria</taxon>
        <taxon>Pseudomonadati</taxon>
        <taxon>Bacteroidota</taxon>
        <taxon>Flavobacteriia</taxon>
        <taxon>Flavobacteriales</taxon>
        <taxon>Flavobacteriaceae</taxon>
        <taxon>Maribacter</taxon>
    </lineage>
</organism>
<keyword evidence="5" id="KW-1185">Reference proteome</keyword>
<dbReference type="SUPFAM" id="SSF50998">
    <property type="entry name" value="Quinoprotein alcohol dehydrogenase-like"/>
    <property type="match status" value="1"/>
</dbReference>
<dbReference type="Proteomes" id="UP001597012">
    <property type="component" value="Unassembled WGS sequence"/>
</dbReference>
<feature type="transmembrane region" description="Helical" evidence="1">
    <location>
        <begin position="761"/>
        <end position="782"/>
    </location>
</feature>
<dbReference type="InterPro" id="IPR050640">
    <property type="entry name" value="Bact_2-comp_sensor_kinase"/>
</dbReference>
<proteinExistence type="predicted"/>
<dbReference type="PANTHER" id="PTHR34220">
    <property type="entry name" value="SENSOR HISTIDINE KINASE YPDA"/>
    <property type="match status" value="1"/>
</dbReference>
<reference evidence="5" key="1">
    <citation type="journal article" date="2019" name="Int. J. Syst. Evol. Microbiol.">
        <title>The Global Catalogue of Microorganisms (GCM) 10K type strain sequencing project: providing services to taxonomists for standard genome sequencing and annotation.</title>
        <authorList>
            <consortium name="The Broad Institute Genomics Platform"/>
            <consortium name="The Broad Institute Genome Sequencing Center for Infectious Disease"/>
            <person name="Wu L."/>
            <person name="Ma J."/>
        </authorList>
    </citation>
    <scope>NUCLEOTIDE SEQUENCE [LARGE SCALE GENOMIC DNA]</scope>
    <source>
        <strain evidence="5">CCUG 61948</strain>
    </source>
</reference>
<keyword evidence="2" id="KW-0732">Signal</keyword>
<dbReference type="InterPro" id="IPR036890">
    <property type="entry name" value="HATPase_C_sf"/>
</dbReference>
<evidence type="ECO:0000256" key="2">
    <source>
        <dbReference type="SAM" id="SignalP"/>
    </source>
</evidence>